<dbReference type="EMBL" id="BBSI01000017">
    <property type="protein sequence ID" value="GAM80094.1"/>
    <property type="molecule type" value="Genomic_DNA"/>
</dbReference>
<feature type="domain" description="KilA-N DNA-binding" evidence="1">
    <location>
        <begin position="18"/>
        <end position="64"/>
    </location>
</feature>
<evidence type="ECO:0000313" key="3">
    <source>
        <dbReference type="Proteomes" id="UP000031847"/>
    </source>
</evidence>
<sequence length="74" mass="8581">MFPKKNENRKDSKMNELQITELNGQRVLTTQQIADGYGTTNKVISNNFNNNRTRFEEGKHFILLVVALTNVLRK</sequence>
<dbReference type="Pfam" id="PF10543">
    <property type="entry name" value="ORF6N"/>
    <property type="match status" value="1"/>
</dbReference>
<dbReference type="RefSeq" id="WP_044009646.1">
    <property type="nucleotide sequence ID" value="NZ_BAABQR010000001.1"/>
</dbReference>
<dbReference type="InterPro" id="IPR018873">
    <property type="entry name" value="KilA-N_DNA-bd_domain"/>
</dbReference>
<evidence type="ECO:0000313" key="2">
    <source>
        <dbReference type="EMBL" id="GAM80094.1"/>
    </source>
</evidence>
<dbReference type="Proteomes" id="UP000031847">
    <property type="component" value="Unassembled WGS sequence"/>
</dbReference>
<accession>A0A0B8R1F2</accession>
<dbReference type="GO" id="GO:0016829">
    <property type="term" value="F:lyase activity"/>
    <property type="evidence" value="ECO:0007669"/>
    <property type="project" value="UniProtKB-KW"/>
</dbReference>
<organism evidence="2 3">
    <name type="scientific">Lactococcus lactis subsp. lactis</name>
    <name type="common">Streptococcus lactis</name>
    <dbReference type="NCBI Taxonomy" id="1360"/>
    <lineage>
        <taxon>Bacteria</taxon>
        <taxon>Bacillati</taxon>
        <taxon>Bacillota</taxon>
        <taxon>Bacilli</taxon>
        <taxon>Lactobacillales</taxon>
        <taxon>Streptococcaceae</taxon>
        <taxon>Lactococcus</taxon>
    </lineage>
</organism>
<keyword evidence="2" id="KW-0456">Lyase</keyword>
<reference evidence="2 3" key="1">
    <citation type="submission" date="2015-01" db="EMBL/GenBank/DDBJ databases">
        <title>Lactococcus lactis subsp.lactis JCM 5805 whole genome shotgun sequence.</title>
        <authorList>
            <person name="Fujii T."/>
            <person name="Tomita Y."/>
            <person name="Ikushima S."/>
            <person name="Fujiwara D."/>
        </authorList>
    </citation>
    <scope>NUCLEOTIDE SEQUENCE [LARGE SCALE GENOMIC DNA]</scope>
    <source>
        <strain evidence="2 3">JCM 5805</strain>
    </source>
</reference>
<dbReference type="AlphaFoldDB" id="A0A0B8R1F2"/>
<name>A0A0B8R1F2_LACLL</name>
<protein>
    <submittedName>
        <fullName evidence="2">Lactoylglutathione lyase and related lyases</fullName>
    </submittedName>
</protein>
<proteinExistence type="predicted"/>
<gene>
    <name evidence="2" type="ORF">JCM5805K_1202</name>
</gene>
<comment type="caution">
    <text evidence="2">The sequence shown here is derived from an EMBL/GenBank/DDBJ whole genome shotgun (WGS) entry which is preliminary data.</text>
</comment>
<evidence type="ECO:0000259" key="1">
    <source>
        <dbReference type="Pfam" id="PF10543"/>
    </source>
</evidence>